<accession>A0A9D2GSR2</accession>
<dbReference type="AlphaFoldDB" id="A0A9D2GSR2"/>
<dbReference type="InterPro" id="IPR017900">
    <property type="entry name" value="4Fe4S_Fe_S_CS"/>
</dbReference>
<proteinExistence type="predicted"/>
<evidence type="ECO:0000256" key="4">
    <source>
        <dbReference type="ARBA" id="ARBA00022982"/>
    </source>
</evidence>
<dbReference type="EMBL" id="DXAQ01000018">
    <property type="protein sequence ID" value="HIZ88531.1"/>
    <property type="molecule type" value="Genomic_DNA"/>
</dbReference>
<dbReference type="SUPFAM" id="SSF54862">
    <property type="entry name" value="4Fe-4S ferredoxins"/>
    <property type="match status" value="1"/>
</dbReference>
<keyword evidence="4" id="KW-0249">Electron transport</keyword>
<evidence type="ECO:0000256" key="7">
    <source>
        <dbReference type="SAM" id="Phobius"/>
    </source>
</evidence>
<evidence type="ECO:0000256" key="6">
    <source>
        <dbReference type="ARBA" id="ARBA00023014"/>
    </source>
</evidence>
<feature type="transmembrane region" description="Helical" evidence="7">
    <location>
        <begin position="159"/>
        <end position="182"/>
    </location>
</feature>
<feature type="transmembrane region" description="Helical" evidence="7">
    <location>
        <begin position="125"/>
        <end position="147"/>
    </location>
</feature>
<reference evidence="9" key="2">
    <citation type="submission" date="2021-04" db="EMBL/GenBank/DDBJ databases">
        <authorList>
            <person name="Gilroy R."/>
        </authorList>
    </citation>
    <scope>NUCLEOTIDE SEQUENCE</scope>
    <source>
        <strain evidence="9">ChiW4-1371</strain>
    </source>
</reference>
<keyword evidence="5" id="KW-0408">Iron</keyword>
<keyword evidence="6" id="KW-0411">Iron-sulfur</keyword>
<evidence type="ECO:0000256" key="2">
    <source>
        <dbReference type="ARBA" id="ARBA00022485"/>
    </source>
</evidence>
<dbReference type="GO" id="GO:0051539">
    <property type="term" value="F:4 iron, 4 sulfur cluster binding"/>
    <property type="evidence" value="ECO:0007669"/>
    <property type="project" value="UniProtKB-KW"/>
</dbReference>
<keyword evidence="3" id="KW-0479">Metal-binding</keyword>
<gene>
    <name evidence="9" type="ORF">H9804_01170</name>
</gene>
<comment type="caution">
    <text evidence="9">The sequence shown here is derived from an EMBL/GenBank/DDBJ whole genome shotgun (WGS) entry which is preliminary data.</text>
</comment>
<sequence length="264" mass="29839">MQKIRKVIQFIFLAPLFIVPVLNLLEIYFIKGTYISLDAGGLSISDPVAVLQALFISHSVRPIMLASVAIPALIVIFFGRVWCSWACPYYLMLDGFEKLRKKLKMKPLKPKYNSAIKRRANISRLAVFIIGLIIVGILGIPLMYLISPPSIMSSQAVLLIKYAYITAEFILLPVLVIIEFFFGYRIWCRYVCPTGTCLSLMQTKYSMHVEYSGDCSQCQKCVQVCPMVLDPKNDNLSSACNNCGECISHCPDNKKRPTLYFKSH</sequence>
<dbReference type="PANTHER" id="PTHR30176">
    <property type="entry name" value="FERREDOXIN-TYPE PROTEIN NAPH"/>
    <property type="match status" value="1"/>
</dbReference>
<dbReference type="InterPro" id="IPR051684">
    <property type="entry name" value="Electron_Trans/Redox"/>
</dbReference>
<dbReference type="GO" id="GO:0005886">
    <property type="term" value="C:plasma membrane"/>
    <property type="evidence" value="ECO:0007669"/>
    <property type="project" value="TreeGrafter"/>
</dbReference>
<keyword evidence="1" id="KW-0813">Transport</keyword>
<dbReference type="PROSITE" id="PS00198">
    <property type="entry name" value="4FE4S_FER_1"/>
    <property type="match status" value="1"/>
</dbReference>
<dbReference type="GO" id="GO:0046872">
    <property type="term" value="F:metal ion binding"/>
    <property type="evidence" value="ECO:0007669"/>
    <property type="project" value="UniProtKB-KW"/>
</dbReference>
<keyword evidence="7" id="KW-0472">Membrane</keyword>
<keyword evidence="2" id="KW-0004">4Fe-4S</keyword>
<feature type="transmembrane region" description="Helical" evidence="7">
    <location>
        <begin position="63"/>
        <end position="92"/>
    </location>
</feature>
<evidence type="ECO:0000313" key="10">
    <source>
        <dbReference type="Proteomes" id="UP000824176"/>
    </source>
</evidence>
<evidence type="ECO:0000256" key="3">
    <source>
        <dbReference type="ARBA" id="ARBA00022723"/>
    </source>
</evidence>
<dbReference type="Proteomes" id="UP000824176">
    <property type="component" value="Unassembled WGS sequence"/>
</dbReference>
<feature type="domain" description="4Fe-4S ferredoxin-type" evidence="8">
    <location>
        <begin position="205"/>
        <end position="234"/>
    </location>
</feature>
<evidence type="ECO:0000259" key="8">
    <source>
        <dbReference type="PROSITE" id="PS51379"/>
    </source>
</evidence>
<reference evidence="9" key="1">
    <citation type="journal article" date="2021" name="PeerJ">
        <title>Extensive microbial diversity within the chicken gut microbiome revealed by metagenomics and culture.</title>
        <authorList>
            <person name="Gilroy R."/>
            <person name="Ravi A."/>
            <person name="Getino M."/>
            <person name="Pursley I."/>
            <person name="Horton D.L."/>
            <person name="Alikhan N.F."/>
            <person name="Baker D."/>
            <person name="Gharbi K."/>
            <person name="Hall N."/>
            <person name="Watson M."/>
            <person name="Adriaenssens E.M."/>
            <person name="Foster-Nyarko E."/>
            <person name="Jarju S."/>
            <person name="Secka A."/>
            <person name="Antonio M."/>
            <person name="Oren A."/>
            <person name="Chaudhuri R.R."/>
            <person name="La Ragione R."/>
            <person name="Hildebrand F."/>
            <person name="Pallen M.J."/>
        </authorList>
    </citation>
    <scope>NUCLEOTIDE SEQUENCE</scope>
    <source>
        <strain evidence="9">ChiW4-1371</strain>
    </source>
</reference>
<dbReference type="Pfam" id="PF12801">
    <property type="entry name" value="Fer4_5"/>
    <property type="match status" value="2"/>
</dbReference>
<dbReference type="PANTHER" id="PTHR30176:SF3">
    <property type="entry name" value="FERREDOXIN-TYPE PROTEIN NAPH"/>
    <property type="match status" value="1"/>
</dbReference>
<keyword evidence="7" id="KW-0812">Transmembrane</keyword>
<dbReference type="InterPro" id="IPR017896">
    <property type="entry name" value="4Fe4S_Fe-S-bd"/>
</dbReference>
<organism evidence="9 10">
    <name type="scientific">Candidatus Mucispirillum faecigallinarum</name>
    <dbReference type="NCBI Taxonomy" id="2838699"/>
    <lineage>
        <taxon>Bacteria</taxon>
        <taxon>Pseudomonadati</taxon>
        <taxon>Deferribacterota</taxon>
        <taxon>Deferribacteres</taxon>
        <taxon>Deferribacterales</taxon>
        <taxon>Mucispirillaceae</taxon>
        <taxon>Mucispirillum</taxon>
    </lineage>
</organism>
<feature type="transmembrane region" description="Helical" evidence="7">
    <location>
        <begin position="7"/>
        <end position="30"/>
    </location>
</feature>
<protein>
    <submittedName>
        <fullName evidence="9">4Fe-4S binding protein</fullName>
    </submittedName>
</protein>
<evidence type="ECO:0000256" key="1">
    <source>
        <dbReference type="ARBA" id="ARBA00022448"/>
    </source>
</evidence>
<name>A0A9D2GSR2_9BACT</name>
<evidence type="ECO:0000313" key="9">
    <source>
        <dbReference type="EMBL" id="HIZ88531.1"/>
    </source>
</evidence>
<evidence type="ECO:0000256" key="5">
    <source>
        <dbReference type="ARBA" id="ARBA00023004"/>
    </source>
</evidence>
<dbReference type="PROSITE" id="PS51379">
    <property type="entry name" value="4FE4S_FER_2"/>
    <property type="match status" value="1"/>
</dbReference>
<keyword evidence="7" id="KW-1133">Transmembrane helix</keyword>